<dbReference type="SUPFAM" id="SSF56300">
    <property type="entry name" value="Metallo-dependent phosphatases"/>
    <property type="match status" value="1"/>
</dbReference>
<dbReference type="PANTHER" id="PTHR12905:SF16">
    <property type="entry name" value="SER_THR PROTEIN PHOSPHATASE FAMILY PROTEIN (AFU_ORTHOLOGUE AFUA_1G06000)"/>
    <property type="match status" value="1"/>
</dbReference>
<reference evidence="2 3" key="1">
    <citation type="journal article" date="2018" name="IMA Fungus">
        <title>IMA Genome-F 9: Draft genome sequence of Annulohypoxylon stygium, Aspergillus mulundensis, Berkeleyomyces basicola (syn. Thielaviopsis basicola), Ceratocystis smalleyi, two Cercospora beticola strains, Coleophoma cylindrospora, Fusarium fracticaudum, Phialophora cf. hyalina, and Morchella septimelata.</title>
        <authorList>
            <person name="Wingfield B.D."/>
            <person name="Bills G.F."/>
            <person name="Dong Y."/>
            <person name="Huang W."/>
            <person name="Nel W.J."/>
            <person name="Swalarsk-Parry B.S."/>
            <person name="Vaghefi N."/>
            <person name="Wilken P.M."/>
            <person name="An Z."/>
            <person name="de Beer Z.W."/>
            <person name="De Vos L."/>
            <person name="Chen L."/>
            <person name="Duong T.A."/>
            <person name="Gao Y."/>
            <person name="Hammerbacher A."/>
            <person name="Kikkert J.R."/>
            <person name="Li Y."/>
            <person name="Li H."/>
            <person name="Li K."/>
            <person name="Li Q."/>
            <person name="Liu X."/>
            <person name="Ma X."/>
            <person name="Naidoo K."/>
            <person name="Pethybridge S.J."/>
            <person name="Sun J."/>
            <person name="Steenkamp E.T."/>
            <person name="van der Nest M.A."/>
            <person name="van Wyk S."/>
            <person name="Wingfield M.J."/>
            <person name="Xiong C."/>
            <person name="Yue Q."/>
            <person name="Zhang X."/>
        </authorList>
    </citation>
    <scope>NUCLEOTIDE SEQUENCE [LARGE SCALE GENOMIC DNA]</scope>
    <source>
        <strain evidence="2 3">DSM 5745</strain>
    </source>
</reference>
<name>A0A3D8T4C8_9EURO</name>
<dbReference type="CDD" id="cd07379">
    <property type="entry name" value="MPP_239FB"/>
    <property type="match status" value="1"/>
</dbReference>
<dbReference type="InterPro" id="IPR051693">
    <property type="entry name" value="UPF0046_metallophosphoest"/>
</dbReference>
<protein>
    <recommendedName>
        <fullName evidence="1">Calcineurin-like phosphoesterase domain-containing protein</fullName>
    </recommendedName>
</protein>
<sequence length="391" mass="42936">MRRKTRFVCVSDTHGYTPSEAGFRLPAGDVLIHAGDLTNQGSASELRKTMAWIVAADFEVKIVICGQYRLLKQGQAGNHDITLDAPFYNSNSTKFQNKHIEIPQECLEIVTNASPSVVFLQHQSALVRLRKAGGPNTIFKVFGSPYSQCDGNWAFLYEAHEAEQLWRDIPLDADVVVTHMPPRLRCEPDNERSTERPGAAVTGCVGLRERLRAVRPCLAVCGHVHGARGYERVRWGSSAAAARVGDEGENNHIEDEIVKGVLPPRGSKKQSLVDLTGKRAPRLDNEGLGFSRAVSLFPSSSPPDVVILPSRRPGLRLDLAGISRLNAVADTDAEAESADLEQIRTQRRETCIVNAAITATNWPHHGGRKFHPGPIVVDLELPVWTNGRPES</sequence>
<proteinExistence type="predicted"/>
<accession>A0A3D8T4C8</accession>
<dbReference type="AlphaFoldDB" id="A0A3D8T4C8"/>
<comment type="caution">
    <text evidence="2">The sequence shown here is derived from an EMBL/GenBank/DDBJ whole genome shotgun (WGS) entry which is preliminary data.</text>
</comment>
<dbReference type="GO" id="GO:0016787">
    <property type="term" value="F:hydrolase activity"/>
    <property type="evidence" value="ECO:0007669"/>
    <property type="project" value="InterPro"/>
</dbReference>
<organism evidence="2 3">
    <name type="scientific">Aspergillus mulundensis</name>
    <dbReference type="NCBI Taxonomy" id="1810919"/>
    <lineage>
        <taxon>Eukaryota</taxon>
        <taxon>Fungi</taxon>
        <taxon>Dikarya</taxon>
        <taxon>Ascomycota</taxon>
        <taxon>Pezizomycotina</taxon>
        <taxon>Eurotiomycetes</taxon>
        <taxon>Eurotiomycetidae</taxon>
        <taxon>Eurotiales</taxon>
        <taxon>Aspergillaceae</taxon>
        <taxon>Aspergillus</taxon>
        <taxon>Aspergillus subgen. Nidulantes</taxon>
    </lineage>
</organism>
<dbReference type="OrthoDB" id="630188at2759"/>
<dbReference type="RefSeq" id="XP_026608494.1">
    <property type="nucleotide sequence ID" value="XM_026742649.1"/>
</dbReference>
<dbReference type="InterPro" id="IPR004843">
    <property type="entry name" value="Calcineurin-like_PHP"/>
</dbReference>
<dbReference type="Proteomes" id="UP000256690">
    <property type="component" value="Unassembled WGS sequence"/>
</dbReference>
<dbReference type="InterPro" id="IPR029052">
    <property type="entry name" value="Metallo-depent_PP-like"/>
</dbReference>
<dbReference type="Pfam" id="PF00149">
    <property type="entry name" value="Metallophos"/>
    <property type="match status" value="1"/>
</dbReference>
<evidence type="ECO:0000313" key="3">
    <source>
        <dbReference type="Proteomes" id="UP000256690"/>
    </source>
</evidence>
<dbReference type="EMBL" id="PVWQ01000001">
    <property type="protein sequence ID" value="RDW93311.1"/>
    <property type="molecule type" value="Genomic_DNA"/>
</dbReference>
<evidence type="ECO:0000259" key="1">
    <source>
        <dbReference type="Pfam" id="PF00149"/>
    </source>
</evidence>
<dbReference type="PANTHER" id="PTHR12905">
    <property type="entry name" value="METALLOPHOSPHOESTERASE"/>
    <property type="match status" value="1"/>
</dbReference>
<evidence type="ECO:0000313" key="2">
    <source>
        <dbReference type="EMBL" id="RDW93311.1"/>
    </source>
</evidence>
<dbReference type="GeneID" id="38111003"/>
<feature type="domain" description="Calcineurin-like phosphoesterase" evidence="1">
    <location>
        <begin position="6"/>
        <end position="226"/>
    </location>
</feature>
<gene>
    <name evidence="2" type="ORF">DSM5745_00633</name>
</gene>
<keyword evidence="3" id="KW-1185">Reference proteome</keyword>
<dbReference type="Gene3D" id="3.60.21.10">
    <property type="match status" value="1"/>
</dbReference>